<name>A0A1V3NF82_9GAMM</name>
<proteinExistence type="predicted"/>
<dbReference type="EMBL" id="MVBK01000059">
    <property type="protein sequence ID" value="OOG23685.1"/>
    <property type="molecule type" value="Genomic_DNA"/>
</dbReference>
<protein>
    <recommendedName>
        <fullName evidence="3">MarR family transcriptional regulator</fullName>
    </recommendedName>
</protein>
<evidence type="ECO:0008006" key="3">
    <source>
        <dbReference type="Google" id="ProtNLM"/>
    </source>
</evidence>
<accession>A0A1V3NF82</accession>
<dbReference type="Pfam" id="PF22752">
    <property type="entry name" value="DUF488-N3i"/>
    <property type="match status" value="1"/>
</dbReference>
<dbReference type="STRING" id="108003.B1C78_10385"/>
<dbReference type="PANTHER" id="PTHR36849">
    <property type="entry name" value="CYTOPLASMIC PROTEIN-RELATED"/>
    <property type="match status" value="1"/>
</dbReference>
<comment type="caution">
    <text evidence="1">The sequence shown here is derived from an EMBL/GenBank/DDBJ whole genome shotgun (WGS) entry which is preliminary data.</text>
</comment>
<evidence type="ECO:0000313" key="1">
    <source>
        <dbReference type="EMBL" id="OOG23685.1"/>
    </source>
</evidence>
<dbReference type="RefSeq" id="WP_077279086.1">
    <property type="nucleotide sequence ID" value="NZ_MVBK01000059.1"/>
</dbReference>
<reference evidence="1 2" key="1">
    <citation type="submission" date="2017-02" db="EMBL/GenBank/DDBJ databases">
        <title>Genomic diversity within the haloalkaliphilic genus Thioalkalivibrio.</title>
        <authorList>
            <person name="Ahn A.-C."/>
            <person name="Meier-Kolthoff J."/>
            <person name="Overmars L."/>
            <person name="Richter M."/>
            <person name="Woyke T."/>
            <person name="Sorokin D.Y."/>
            <person name="Muyzer G."/>
        </authorList>
    </citation>
    <scope>NUCLEOTIDE SEQUENCE [LARGE SCALE GENOMIC DNA]</scope>
    <source>
        <strain evidence="1 2">ALJD</strain>
    </source>
</reference>
<dbReference type="PANTHER" id="PTHR36849:SF1">
    <property type="entry name" value="CYTOPLASMIC PROTEIN"/>
    <property type="match status" value="1"/>
</dbReference>
<dbReference type="Proteomes" id="UP000189462">
    <property type="component" value="Unassembled WGS sequence"/>
</dbReference>
<gene>
    <name evidence="1" type="ORF">B1C78_10385</name>
</gene>
<keyword evidence="2" id="KW-1185">Reference proteome</keyword>
<dbReference type="InterPro" id="IPR052552">
    <property type="entry name" value="YeaO-like"/>
</dbReference>
<organism evidence="1 2">
    <name type="scientific">Thioalkalivibrio denitrificans</name>
    <dbReference type="NCBI Taxonomy" id="108003"/>
    <lineage>
        <taxon>Bacteria</taxon>
        <taxon>Pseudomonadati</taxon>
        <taxon>Pseudomonadota</taxon>
        <taxon>Gammaproteobacteria</taxon>
        <taxon>Chromatiales</taxon>
        <taxon>Ectothiorhodospiraceae</taxon>
        <taxon>Thioalkalivibrio</taxon>
    </lineage>
</organism>
<dbReference type="AlphaFoldDB" id="A0A1V3NF82"/>
<dbReference type="OrthoDB" id="9790745at2"/>
<sequence>MTVRIALRRIYAAPEADDGLRVLVDRLWPRGVRKADAKVGLWLREIAPSHELRRWFGHDPGRWMAFRDRYRDELARQPQRLRELMDHCRRGPVTLLYAARDETRNHAVVLREVLLGEFIEEARPNEASSPVCYLGAGDAHDS</sequence>
<evidence type="ECO:0000313" key="2">
    <source>
        <dbReference type="Proteomes" id="UP000189462"/>
    </source>
</evidence>